<dbReference type="RefSeq" id="WP_273615952.1">
    <property type="nucleotide sequence ID" value="NZ_CP117416.1"/>
</dbReference>
<dbReference type="Pfam" id="PF02837">
    <property type="entry name" value="Glyco_hydro_2_N"/>
    <property type="match status" value="1"/>
</dbReference>
<evidence type="ECO:0000259" key="9">
    <source>
        <dbReference type="Pfam" id="PF02837"/>
    </source>
</evidence>
<evidence type="ECO:0000256" key="2">
    <source>
        <dbReference type="ARBA" id="ARBA00012761"/>
    </source>
</evidence>
<dbReference type="SUPFAM" id="SSF49785">
    <property type="entry name" value="Galactose-binding domain-like"/>
    <property type="match status" value="1"/>
</dbReference>
<dbReference type="GO" id="GO:0030246">
    <property type="term" value="F:carbohydrate binding"/>
    <property type="evidence" value="ECO:0007669"/>
    <property type="project" value="TreeGrafter"/>
</dbReference>
<evidence type="ECO:0000259" key="7">
    <source>
        <dbReference type="Pfam" id="PF00703"/>
    </source>
</evidence>
<dbReference type="InterPro" id="IPR008979">
    <property type="entry name" value="Galactose-bd-like_sf"/>
</dbReference>
<proteinExistence type="inferred from homology"/>
<dbReference type="EC" id="3.2.1.31" evidence="2"/>
<dbReference type="Pfam" id="PF00703">
    <property type="entry name" value="Glyco_hydro_2"/>
    <property type="match status" value="1"/>
</dbReference>
<keyword evidence="11" id="KW-1185">Reference proteome</keyword>
<keyword evidence="4 6" id="KW-0378">Hydrolase</keyword>
<dbReference type="Pfam" id="PF02836">
    <property type="entry name" value="Glyco_hydro_2_C"/>
    <property type="match status" value="1"/>
</dbReference>
<dbReference type="PROSITE" id="PS00719">
    <property type="entry name" value="GLYCOSYL_HYDROL_F2_1"/>
    <property type="match status" value="1"/>
</dbReference>
<keyword evidence="5 6" id="KW-0326">Glycosidase</keyword>
<dbReference type="PRINTS" id="PR00132">
    <property type="entry name" value="GLHYDRLASE2"/>
</dbReference>
<dbReference type="InterPro" id="IPR013783">
    <property type="entry name" value="Ig-like_fold"/>
</dbReference>
<evidence type="ECO:0000256" key="1">
    <source>
        <dbReference type="ARBA" id="ARBA00007401"/>
    </source>
</evidence>
<dbReference type="InterPro" id="IPR023230">
    <property type="entry name" value="Glyco_hydro_2_CS"/>
</dbReference>
<dbReference type="InterPro" id="IPR017853">
    <property type="entry name" value="GH"/>
</dbReference>
<dbReference type="PANTHER" id="PTHR10066">
    <property type="entry name" value="BETA-GLUCURONIDASE"/>
    <property type="match status" value="1"/>
</dbReference>
<feature type="domain" description="Glycoside hydrolase family 2 immunoglobulin-like beta-sandwich" evidence="7">
    <location>
        <begin position="175"/>
        <end position="279"/>
    </location>
</feature>
<dbReference type="InterPro" id="IPR036156">
    <property type="entry name" value="Beta-gal/glucu_dom_sf"/>
</dbReference>
<dbReference type="AlphaFoldDB" id="A0AAX3M688"/>
<dbReference type="GO" id="GO:0005975">
    <property type="term" value="P:carbohydrate metabolic process"/>
    <property type="evidence" value="ECO:0007669"/>
    <property type="project" value="InterPro"/>
</dbReference>
<organism evidence="10 11">
    <name type="scientific">Paenibacillus kyungheensis</name>
    <dbReference type="NCBI Taxonomy" id="1452732"/>
    <lineage>
        <taxon>Bacteria</taxon>
        <taxon>Bacillati</taxon>
        <taxon>Bacillota</taxon>
        <taxon>Bacilli</taxon>
        <taxon>Bacillales</taxon>
        <taxon>Paenibacillaceae</taxon>
        <taxon>Paenibacillus</taxon>
    </lineage>
</organism>
<dbReference type="KEGG" id="pka:PQ456_09840"/>
<evidence type="ECO:0000313" key="11">
    <source>
        <dbReference type="Proteomes" id="UP001220509"/>
    </source>
</evidence>
<feature type="domain" description="Glycoside hydrolase family 2 catalytic" evidence="8">
    <location>
        <begin position="283"/>
        <end position="575"/>
    </location>
</feature>
<sequence length="588" mass="68635">MDRLFQNHRIRTRESLEGVWDFDKLRALSFDEISENIDYSYKVAVPGCWEMHPQLLTYRGQGIYRRSIYIHHPSHVRLLFKGVSHTAKVFWDGQQVAEHYNAYTAFDTMITNVQQGYHELCVAVDNSFGQHSALHIPNDYYTYGGIIRPLIMEIIPLQSCSIQSVQFTPVKEDWTKNEQGHWQAKVRIALQSHADHTIKGHIQFGLSPLQQATSWEQEVSEITIEAGQYFEFLHTFTFSDIQSWCPDHPYLYEWQTFWYQHESSSVELVDDWIERVGFRTIQTHEEKLLLNNEPIVLKGFNRHEDHPMVGASFPIALMVQDLDLMIHTGANAVRTSHYPNDERFLDLCDEYGILVWEENHARGLSIENMRHPQFIEQCEQVNREMVYQHYNHPSIIIWAILNECASDLEEGRIHYQRQLEQIRNLDNSRPLSFASHHRENEICFDLADIVSFNLYPGWYGDEDPAELCDLARGWADQAGGKGKPMIMSEFGADGFYGYRSSTRVKGTEERQADIIESNLTAYTQREYISGMFIWQFCDCRVTEEGIWPMIRARTQNNKGIVDAYRRPKLAYEVVTRYFKGSDEALNGE</sequence>
<dbReference type="SUPFAM" id="SSF49303">
    <property type="entry name" value="beta-Galactosidase/glucuronidase domain"/>
    <property type="match status" value="1"/>
</dbReference>
<evidence type="ECO:0000256" key="6">
    <source>
        <dbReference type="RuleBase" id="RU361154"/>
    </source>
</evidence>
<feature type="domain" description="Glycosyl hydrolases family 2 sugar binding" evidence="9">
    <location>
        <begin position="36"/>
        <end position="151"/>
    </location>
</feature>
<evidence type="ECO:0000313" key="10">
    <source>
        <dbReference type="EMBL" id="WCT57789.1"/>
    </source>
</evidence>
<accession>A0AAX3M688</accession>
<protein>
    <recommendedName>
        <fullName evidence="3">Beta-glucuronidase</fullName>
        <ecNumber evidence="2">3.2.1.31</ecNumber>
    </recommendedName>
</protein>
<dbReference type="GO" id="GO:0019391">
    <property type="term" value="P:glucuronoside catabolic process"/>
    <property type="evidence" value="ECO:0007669"/>
    <property type="project" value="TreeGrafter"/>
</dbReference>
<dbReference type="GO" id="GO:0004566">
    <property type="term" value="F:beta-glucuronidase activity"/>
    <property type="evidence" value="ECO:0007669"/>
    <property type="project" value="UniProtKB-EC"/>
</dbReference>
<dbReference type="InterPro" id="IPR006104">
    <property type="entry name" value="Glyco_hydro_2_N"/>
</dbReference>
<gene>
    <name evidence="10" type="ORF">PQ456_09840</name>
</gene>
<dbReference type="EMBL" id="CP117416">
    <property type="protein sequence ID" value="WCT57789.1"/>
    <property type="molecule type" value="Genomic_DNA"/>
</dbReference>
<dbReference type="InterPro" id="IPR006102">
    <property type="entry name" value="Ig-like_GH2"/>
</dbReference>
<dbReference type="InterPro" id="IPR006101">
    <property type="entry name" value="Glyco_hydro_2"/>
</dbReference>
<dbReference type="Gene3D" id="3.20.20.80">
    <property type="entry name" value="Glycosidases"/>
    <property type="match status" value="1"/>
</dbReference>
<dbReference type="PANTHER" id="PTHR10066:SF67">
    <property type="entry name" value="BETA-GLUCURONIDASE"/>
    <property type="match status" value="1"/>
</dbReference>
<evidence type="ECO:0000256" key="4">
    <source>
        <dbReference type="ARBA" id="ARBA00022801"/>
    </source>
</evidence>
<comment type="similarity">
    <text evidence="1 6">Belongs to the glycosyl hydrolase 2 family.</text>
</comment>
<dbReference type="Gene3D" id="2.60.40.10">
    <property type="entry name" value="Immunoglobulins"/>
    <property type="match status" value="1"/>
</dbReference>
<dbReference type="InterPro" id="IPR006103">
    <property type="entry name" value="Glyco_hydro_2_cat"/>
</dbReference>
<evidence type="ECO:0000256" key="3">
    <source>
        <dbReference type="ARBA" id="ARBA00016205"/>
    </source>
</evidence>
<dbReference type="Proteomes" id="UP001220509">
    <property type="component" value="Chromosome"/>
</dbReference>
<evidence type="ECO:0000256" key="5">
    <source>
        <dbReference type="ARBA" id="ARBA00023295"/>
    </source>
</evidence>
<name>A0AAX3M688_9BACL</name>
<reference evidence="10 11" key="1">
    <citation type="submission" date="2023-02" db="EMBL/GenBank/DDBJ databases">
        <title>Genome sequence of Paenibacillus kyungheensis KACC 18744.</title>
        <authorList>
            <person name="Kim S."/>
            <person name="Heo J."/>
            <person name="Kwon S.-W."/>
        </authorList>
    </citation>
    <scope>NUCLEOTIDE SEQUENCE [LARGE SCALE GENOMIC DNA]</scope>
    <source>
        <strain evidence="10 11">KACC 18744</strain>
    </source>
</reference>
<dbReference type="Gene3D" id="2.60.120.260">
    <property type="entry name" value="Galactose-binding domain-like"/>
    <property type="match status" value="1"/>
</dbReference>
<evidence type="ECO:0000259" key="8">
    <source>
        <dbReference type="Pfam" id="PF02836"/>
    </source>
</evidence>
<dbReference type="SUPFAM" id="SSF51445">
    <property type="entry name" value="(Trans)glycosidases"/>
    <property type="match status" value="1"/>
</dbReference>